<keyword evidence="1" id="KW-0732">Signal</keyword>
<evidence type="ECO:0000313" key="3">
    <source>
        <dbReference type="Proteomes" id="UP000721954"/>
    </source>
</evidence>
<sequence length="189" mass="19949">MIAGLLFLAFAFFAVAQAGTVRNGGQTAADAAALGAAEDDRQQLFDGFLDTLDDEEGRDDGEGRQEWLDAVAPLSGDGCGAAAHFADRNRSDLLSCDPVSREGDDGYRVSIETRFDTGDTIIPGTDNKTAKATATAVIRPRCETGDTENTTNAAEEIELVCGGEELTIDPEDGGRDLKPSDLFSVVLVE</sequence>
<protein>
    <recommendedName>
        <fullName evidence="4">Flp pilus-assembly TadG-like N-terminal domain-containing protein</fullName>
    </recommendedName>
</protein>
<gene>
    <name evidence="2" type="ORF">JW613_29475</name>
</gene>
<feature type="signal peptide" evidence="1">
    <location>
        <begin position="1"/>
        <end position="18"/>
    </location>
</feature>
<evidence type="ECO:0000313" key="2">
    <source>
        <dbReference type="EMBL" id="MBO8202384.1"/>
    </source>
</evidence>
<proteinExistence type="predicted"/>
<dbReference type="Proteomes" id="UP000721954">
    <property type="component" value="Unassembled WGS sequence"/>
</dbReference>
<name>A0ABS3Y3Y8_9ACTN</name>
<organism evidence="2 3">
    <name type="scientific">Streptomyces smyrnaeus</name>
    <dbReference type="NCBI Taxonomy" id="1387713"/>
    <lineage>
        <taxon>Bacteria</taxon>
        <taxon>Bacillati</taxon>
        <taxon>Actinomycetota</taxon>
        <taxon>Actinomycetes</taxon>
        <taxon>Kitasatosporales</taxon>
        <taxon>Streptomycetaceae</taxon>
        <taxon>Streptomyces</taxon>
    </lineage>
</organism>
<feature type="chain" id="PRO_5046778086" description="Flp pilus-assembly TadG-like N-terminal domain-containing protein" evidence="1">
    <location>
        <begin position="19"/>
        <end position="189"/>
    </location>
</feature>
<accession>A0ABS3Y3Y8</accession>
<reference evidence="2 3" key="1">
    <citation type="submission" date="2021-02" db="EMBL/GenBank/DDBJ databases">
        <title>Streptomyces spirodelae sp. nov., isolated from duckweed.</title>
        <authorList>
            <person name="Saimee Y."/>
            <person name="Duangmal K."/>
        </authorList>
    </citation>
    <scope>NUCLEOTIDE SEQUENCE [LARGE SCALE GENOMIC DNA]</scope>
    <source>
        <strain evidence="2 3">DSM 42105</strain>
    </source>
</reference>
<keyword evidence="3" id="KW-1185">Reference proteome</keyword>
<evidence type="ECO:0000256" key="1">
    <source>
        <dbReference type="SAM" id="SignalP"/>
    </source>
</evidence>
<dbReference type="EMBL" id="JAFFZM010000023">
    <property type="protein sequence ID" value="MBO8202384.1"/>
    <property type="molecule type" value="Genomic_DNA"/>
</dbReference>
<evidence type="ECO:0008006" key="4">
    <source>
        <dbReference type="Google" id="ProtNLM"/>
    </source>
</evidence>
<comment type="caution">
    <text evidence="2">The sequence shown here is derived from an EMBL/GenBank/DDBJ whole genome shotgun (WGS) entry which is preliminary data.</text>
</comment>